<reference evidence="9 10" key="1">
    <citation type="submission" date="2013-03" db="EMBL/GenBank/DDBJ databases">
        <title>The Genome Sequence of Cladophialophora psammophila CBS 110553.</title>
        <authorList>
            <consortium name="The Broad Institute Genomics Platform"/>
            <person name="Cuomo C."/>
            <person name="de Hoog S."/>
            <person name="Gorbushina A."/>
            <person name="Walker B."/>
            <person name="Young S.K."/>
            <person name="Zeng Q."/>
            <person name="Gargeya S."/>
            <person name="Fitzgerald M."/>
            <person name="Haas B."/>
            <person name="Abouelleil A."/>
            <person name="Allen A.W."/>
            <person name="Alvarado L."/>
            <person name="Arachchi H.M."/>
            <person name="Berlin A.M."/>
            <person name="Chapman S.B."/>
            <person name="Gainer-Dewar J."/>
            <person name="Goldberg J."/>
            <person name="Griggs A."/>
            <person name="Gujja S."/>
            <person name="Hansen M."/>
            <person name="Howarth C."/>
            <person name="Imamovic A."/>
            <person name="Ireland A."/>
            <person name="Larimer J."/>
            <person name="McCowan C."/>
            <person name="Murphy C."/>
            <person name="Pearson M."/>
            <person name="Poon T.W."/>
            <person name="Priest M."/>
            <person name="Roberts A."/>
            <person name="Saif S."/>
            <person name="Shea T."/>
            <person name="Sisk P."/>
            <person name="Sykes S."/>
            <person name="Wortman J."/>
            <person name="Nusbaum C."/>
            <person name="Birren B."/>
        </authorList>
    </citation>
    <scope>NUCLEOTIDE SEQUENCE [LARGE SCALE GENOMIC DNA]</scope>
    <source>
        <strain evidence="9 10">CBS 110553</strain>
    </source>
</reference>
<dbReference type="PROSITE" id="PS51892">
    <property type="entry name" value="SUBTILASE"/>
    <property type="match status" value="1"/>
</dbReference>
<keyword evidence="1" id="KW-0645">Protease</keyword>
<dbReference type="Proteomes" id="UP000019471">
    <property type="component" value="Unassembled WGS sequence"/>
</dbReference>
<dbReference type="GeneID" id="19195654"/>
<keyword evidence="10" id="KW-1185">Reference proteome</keyword>
<dbReference type="OrthoDB" id="3556949at2759"/>
<dbReference type="PROSITE" id="PS00138">
    <property type="entry name" value="SUBTILASE_SER"/>
    <property type="match status" value="1"/>
</dbReference>
<dbReference type="Gene3D" id="3.40.50.200">
    <property type="entry name" value="Peptidase S8/S53 domain"/>
    <property type="match status" value="1"/>
</dbReference>
<feature type="domain" description="Peptidase S8/S53" evidence="8">
    <location>
        <begin position="9"/>
        <end position="284"/>
    </location>
</feature>
<dbReference type="AlphaFoldDB" id="W9WCZ5"/>
<gene>
    <name evidence="9" type="ORF">A1O5_10964</name>
</gene>
<dbReference type="GO" id="GO:0006508">
    <property type="term" value="P:proteolysis"/>
    <property type="evidence" value="ECO:0007669"/>
    <property type="project" value="UniProtKB-KW"/>
</dbReference>
<dbReference type="STRING" id="1182543.W9WCZ5"/>
<dbReference type="GO" id="GO:0004252">
    <property type="term" value="F:serine-type endopeptidase activity"/>
    <property type="evidence" value="ECO:0007669"/>
    <property type="project" value="InterPro"/>
</dbReference>
<evidence type="ECO:0000313" key="9">
    <source>
        <dbReference type="EMBL" id="EXJ65987.1"/>
    </source>
</evidence>
<comment type="similarity">
    <text evidence="6">Belongs to the peptidase S8 family.</text>
</comment>
<dbReference type="eggNOG" id="ENOG502QSWT">
    <property type="taxonomic scope" value="Eukaryota"/>
</dbReference>
<dbReference type="InterPro" id="IPR000209">
    <property type="entry name" value="Peptidase_S8/S53_dom"/>
</dbReference>
<comment type="caution">
    <text evidence="6">Lacks conserved residue(s) required for the propagation of feature annotation.</text>
</comment>
<keyword evidence="3" id="KW-0378">Hydrolase</keyword>
<dbReference type="PANTHER" id="PTHR43399">
    <property type="entry name" value="SUBTILISIN-RELATED"/>
    <property type="match status" value="1"/>
</dbReference>
<dbReference type="InterPro" id="IPR051048">
    <property type="entry name" value="Peptidase_S8/S53_subtilisin"/>
</dbReference>
<keyword evidence="5" id="KW-0865">Zymogen</keyword>
<keyword evidence="4" id="KW-0720">Serine protease</keyword>
<evidence type="ECO:0000256" key="4">
    <source>
        <dbReference type="ARBA" id="ARBA00022825"/>
    </source>
</evidence>
<dbReference type="InterPro" id="IPR036852">
    <property type="entry name" value="Peptidase_S8/S53_dom_sf"/>
</dbReference>
<dbReference type="RefSeq" id="XP_007749727.1">
    <property type="nucleotide sequence ID" value="XM_007751537.1"/>
</dbReference>
<sequence length="375" mass="40967">MISFESKDCGGIAPNARLCVQGGIFKAKSPQAPELFDRINQLPDLNCRIHNNSWGTTWNDEQKAQAELGKIKFPQFPYTIYNAEPVDRYAPERPDFFILFAAGNEGGKATDTGAQVTACAAAKNVLTVEATFSNRPMSIGWHVDYTPENEKLFKQKDPEAYRQGTIVPFSSRGPCKNTQRSKPNVLAPGGAILSTRSKDFDSKRLDETLQGASLPPGGQLGNQNIFMSGTSMATPAVSGYAALLREALDSWQSIKQPTAPLMKALLINGSNVLPDTPRNVQGFGEIDMTKVLRPVKPQIANITGGKAASGWTQDVVSKNKSTRLKVMRAVALQAISTLVYHDRPGNQIQNRMNLYVARAGNRINTAPTTQYENVH</sequence>
<evidence type="ECO:0000313" key="10">
    <source>
        <dbReference type="Proteomes" id="UP000019471"/>
    </source>
</evidence>
<proteinExistence type="inferred from homology"/>
<evidence type="ECO:0000256" key="3">
    <source>
        <dbReference type="ARBA" id="ARBA00022801"/>
    </source>
</evidence>
<evidence type="ECO:0000256" key="1">
    <source>
        <dbReference type="ARBA" id="ARBA00022670"/>
    </source>
</evidence>
<protein>
    <recommendedName>
        <fullName evidence="8">Peptidase S8/S53 domain-containing protein</fullName>
    </recommendedName>
</protein>
<feature type="region of interest" description="Disordered" evidence="7">
    <location>
        <begin position="166"/>
        <end position="190"/>
    </location>
</feature>
<comment type="caution">
    <text evidence="9">The sequence shown here is derived from an EMBL/GenBank/DDBJ whole genome shotgun (WGS) entry which is preliminary data.</text>
</comment>
<evidence type="ECO:0000256" key="7">
    <source>
        <dbReference type="SAM" id="MobiDB-lite"/>
    </source>
</evidence>
<organism evidence="9 10">
    <name type="scientific">Cladophialophora psammophila CBS 110553</name>
    <dbReference type="NCBI Taxonomy" id="1182543"/>
    <lineage>
        <taxon>Eukaryota</taxon>
        <taxon>Fungi</taxon>
        <taxon>Dikarya</taxon>
        <taxon>Ascomycota</taxon>
        <taxon>Pezizomycotina</taxon>
        <taxon>Eurotiomycetes</taxon>
        <taxon>Chaetothyriomycetidae</taxon>
        <taxon>Chaetothyriales</taxon>
        <taxon>Herpotrichiellaceae</taxon>
        <taxon>Cladophialophora</taxon>
    </lineage>
</organism>
<evidence type="ECO:0000256" key="2">
    <source>
        <dbReference type="ARBA" id="ARBA00022729"/>
    </source>
</evidence>
<name>W9WCZ5_9EURO</name>
<evidence type="ECO:0000256" key="6">
    <source>
        <dbReference type="PROSITE-ProRule" id="PRU01240"/>
    </source>
</evidence>
<accession>W9WCZ5</accession>
<evidence type="ECO:0000256" key="5">
    <source>
        <dbReference type="ARBA" id="ARBA00023145"/>
    </source>
</evidence>
<dbReference type="HOGENOM" id="CLU_737707_0_0_1"/>
<evidence type="ECO:0000259" key="8">
    <source>
        <dbReference type="Pfam" id="PF00082"/>
    </source>
</evidence>
<dbReference type="PANTHER" id="PTHR43399:SF5">
    <property type="entry name" value="PEPTIDASE S8 FAMILY WITH PROTEASE-ASSOCIATED DOMAIN"/>
    <property type="match status" value="1"/>
</dbReference>
<dbReference type="InterPro" id="IPR023828">
    <property type="entry name" value="Peptidase_S8_Ser-AS"/>
</dbReference>
<dbReference type="Pfam" id="PF00082">
    <property type="entry name" value="Peptidase_S8"/>
    <property type="match status" value="1"/>
</dbReference>
<keyword evidence="2" id="KW-0732">Signal</keyword>
<dbReference type="SUPFAM" id="SSF52743">
    <property type="entry name" value="Subtilisin-like"/>
    <property type="match status" value="1"/>
</dbReference>
<dbReference type="EMBL" id="AMGX01000022">
    <property type="protein sequence ID" value="EXJ65987.1"/>
    <property type="molecule type" value="Genomic_DNA"/>
</dbReference>